<dbReference type="EMBL" id="JAUJYO010000002">
    <property type="protein sequence ID" value="KAK1323291.1"/>
    <property type="molecule type" value="Genomic_DNA"/>
</dbReference>
<dbReference type="AlphaFoldDB" id="A0AAV9FBP7"/>
<accession>A0AAV9FBP7</accession>
<protein>
    <submittedName>
        <fullName evidence="2">Uncharacterized protein</fullName>
    </submittedName>
</protein>
<sequence>MGDRGIYPHPQSGGLTSPPPPHPTVPADDPPPPRLGSYDVKEREIQSLLQWIPGFEVSQVYSIWEHPMGFTLFSTAQSAIAAKDALQVLRRCVDQKMMFDEKMKKVLHRERT</sequence>
<proteinExistence type="predicted"/>
<comment type="caution">
    <text evidence="2">The sequence shown here is derived from an EMBL/GenBank/DDBJ whole genome shotgun (WGS) entry which is preliminary data.</text>
</comment>
<organism evidence="2 3">
    <name type="scientific">Acorus calamus</name>
    <name type="common">Sweet flag</name>
    <dbReference type="NCBI Taxonomy" id="4465"/>
    <lineage>
        <taxon>Eukaryota</taxon>
        <taxon>Viridiplantae</taxon>
        <taxon>Streptophyta</taxon>
        <taxon>Embryophyta</taxon>
        <taxon>Tracheophyta</taxon>
        <taxon>Spermatophyta</taxon>
        <taxon>Magnoliopsida</taxon>
        <taxon>Liliopsida</taxon>
        <taxon>Acoraceae</taxon>
        <taxon>Acorus</taxon>
    </lineage>
</organism>
<feature type="region of interest" description="Disordered" evidence="1">
    <location>
        <begin position="1"/>
        <end position="38"/>
    </location>
</feature>
<reference evidence="2" key="2">
    <citation type="submission" date="2023-06" db="EMBL/GenBank/DDBJ databases">
        <authorList>
            <person name="Ma L."/>
            <person name="Liu K.-W."/>
            <person name="Li Z."/>
            <person name="Hsiao Y.-Y."/>
            <person name="Qi Y."/>
            <person name="Fu T."/>
            <person name="Tang G."/>
            <person name="Zhang D."/>
            <person name="Sun W.-H."/>
            <person name="Liu D.-K."/>
            <person name="Li Y."/>
            <person name="Chen G.-Z."/>
            <person name="Liu X.-D."/>
            <person name="Liao X.-Y."/>
            <person name="Jiang Y.-T."/>
            <person name="Yu X."/>
            <person name="Hao Y."/>
            <person name="Huang J."/>
            <person name="Zhao X.-W."/>
            <person name="Ke S."/>
            <person name="Chen Y.-Y."/>
            <person name="Wu W.-L."/>
            <person name="Hsu J.-L."/>
            <person name="Lin Y.-F."/>
            <person name="Huang M.-D."/>
            <person name="Li C.-Y."/>
            <person name="Huang L."/>
            <person name="Wang Z.-W."/>
            <person name="Zhao X."/>
            <person name="Zhong W.-Y."/>
            <person name="Peng D.-H."/>
            <person name="Ahmad S."/>
            <person name="Lan S."/>
            <person name="Zhang J.-S."/>
            <person name="Tsai W.-C."/>
            <person name="Van De Peer Y."/>
            <person name="Liu Z.-J."/>
        </authorList>
    </citation>
    <scope>NUCLEOTIDE SEQUENCE</scope>
    <source>
        <strain evidence="2">CP</strain>
        <tissue evidence="2">Leaves</tissue>
    </source>
</reference>
<dbReference type="Proteomes" id="UP001180020">
    <property type="component" value="Unassembled WGS sequence"/>
</dbReference>
<gene>
    <name evidence="2" type="ORF">QJS10_CPA02g01436</name>
</gene>
<evidence type="ECO:0000313" key="2">
    <source>
        <dbReference type="EMBL" id="KAK1323291.1"/>
    </source>
</evidence>
<evidence type="ECO:0000256" key="1">
    <source>
        <dbReference type="SAM" id="MobiDB-lite"/>
    </source>
</evidence>
<feature type="compositionally biased region" description="Pro residues" evidence="1">
    <location>
        <begin position="17"/>
        <end position="34"/>
    </location>
</feature>
<name>A0AAV9FBP7_ACOCL</name>
<keyword evidence="3" id="KW-1185">Reference proteome</keyword>
<evidence type="ECO:0000313" key="3">
    <source>
        <dbReference type="Proteomes" id="UP001180020"/>
    </source>
</evidence>
<reference evidence="2" key="1">
    <citation type="journal article" date="2023" name="Nat. Commun.">
        <title>Diploid and tetraploid genomes of Acorus and the evolution of monocots.</title>
        <authorList>
            <person name="Ma L."/>
            <person name="Liu K.W."/>
            <person name="Li Z."/>
            <person name="Hsiao Y.Y."/>
            <person name="Qi Y."/>
            <person name="Fu T."/>
            <person name="Tang G.D."/>
            <person name="Zhang D."/>
            <person name="Sun W.H."/>
            <person name="Liu D.K."/>
            <person name="Li Y."/>
            <person name="Chen G.Z."/>
            <person name="Liu X.D."/>
            <person name="Liao X.Y."/>
            <person name="Jiang Y.T."/>
            <person name="Yu X."/>
            <person name="Hao Y."/>
            <person name="Huang J."/>
            <person name="Zhao X.W."/>
            <person name="Ke S."/>
            <person name="Chen Y.Y."/>
            <person name="Wu W.L."/>
            <person name="Hsu J.L."/>
            <person name="Lin Y.F."/>
            <person name="Huang M.D."/>
            <person name="Li C.Y."/>
            <person name="Huang L."/>
            <person name="Wang Z.W."/>
            <person name="Zhao X."/>
            <person name="Zhong W.Y."/>
            <person name="Peng D.H."/>
            <person name="Ahmad S."/>
            <person name="Lan S."/>
            <person name="Zhang J.S."/>
            <person name="Tsai W.C."/>
            <person name="Van de Peer Y."/>
            <person name="Liu Z.J."/>
        </authorList>
    </citation>
    <scope>NUCLEOTIDE SEQUENCE</scope>
    <source>
        <strain evidence="2">CP</strain>
    </source>
</reference>